<keyword evidence="4" id="KW-1185">Reference proteome</keyword>
<reference evidence="3 4" key="1">
    <citation type="submission" date="2021-07" db="EMBL/GenBank/DDBJ databases">
        <authorList>
            <person name="Von Bargen S."/>
        </authorList>
    </citation>
    <scope>NUCLEOTIDE SEQUENCE [LARGE SCALE GENOMIC DNA]</scope>
    <source>
        <strain evidence="3">E55270</strain>
    </source>
</reference>
<dbReference type="Proteomes" id="UP001377798">
    <property type="component" value="Genome"/>
</dbReference>
<evidence type="ECO:0000313" key="3">
    <source>
        <dbReference type="EMBL" id="CAG9003603.1"/>
    </source>
</evidence>
<proteinExistence type="predicted"/>
<dbReference type="GO" id="GO:0003968">
    <property type="term" value="F:RNA-directed RNA polymerase activity"/>
    <property type="evidence" value="ECO:0007669"/>
    <property type="project" value="UniProtKB-KW"/>
</dbReference>
<keyword evidence="3" id="KW-0548">Nucleotidyltransferase</keyword>
<dbReference type="Pfam" id="PF04196">
    <property type="entry name" value="Bunya_RdRp"/>
    <property type="match status" value="1"/>
</dbReference>
<keyword evidence="3" id="KW-0696">RNA-directed RNA polymerase</keyword>
<dbReference type="InterPro" id="IPR007322">
    <property type="entry name" value="RNA_pol_bunyavir"/>
</dbReference>
<organism evidence="3 4">
    <name type="scientific">Ash shoestring-associated virus</name>
    <dbReference type="NCBI Taxonomy" id="3070173"/>
    <lineage>
        <taxon>Viruses</taxon>
        <taxon>Riboviria</taxon>
        <taxon>Orthornavirae</taxon>
        <taxon>Negarnaviricota</taxon>
        <taxon>Polyploviricotina</taxon>
        <taxon>Bunyaviricetes</taxon>
        <taxon>Elliovirales</taxon>
        <taxon>Fimoviridae</taxon>
        <taxon>Emaravirus</taxon>
        <taxon>Emaravirus fraxini</taxon>
    </lineage>
</organism>
<evidence type="ECO:0000313" key="4">
    <source>
        <dbReference type="Proteomes" id="UP001377798"/>
    </source>
</evidence>
<dbReference type="GO" id="GO:0019079">
    <property type="term" value="P:viral genome replication"/>
    <property type="evidence" value="ECO:0007669"/>
    <property type="project" value="InterPro"/>
</dbReference>
<dbReference type="EMBL" id="OU466880">
    <property type="protein sequence ID" value="CAG9003603.1"/>
    <property type="molecule type" value="Viral_cRNA"/>
</dbReference>
<feature type="coiled-coil region" evidence="1">
    <location>
        <begin position="1609"/>
        <end position="1636"/>
    </location>
</feature>
<dbReference type="GO" id="GO:0006351">
    <property type="term" value="P:DNA-templated transcription"/>
    <property type="evidence" value="ECO:0007669"/>
    <property type="project" value="InterPro"/>
</dbReference>
<feature type="domain" description="RNA-dependent RNA polymerase bunyaviral" evidence="2">
    <location>
        <begin position="651"/>
        <end position="1408"/>
    </location>
</feature>
<keyword evidence="3" id="KW-0808">Transferase</keyword>
<sequence length="2296" mass="267983">MEAKKGAIYDDAINEIRLGRSLPNDLMSRFLSIVDKTLRGYTITSKKKSIEKIYKQCTINVNFHRETVSLAEAILHTAPNPSQIDIVATIIGLLELSRHDQLLLHINEILQLKGYTLLGYDVQIKEIFPEIDSILTPDIYFKDDDNIYILELKVRNKQTDLMVYYERYKRALAGTDYKIGVFNVTKTGFIEAGDYKVSQLIDIDPDTVTDVVYCIDLCSDLREKYSKYPEYSFYTRDGAISDNHESFIDAGFKQMTYNNENYNEISSLFGDKWDDVIKNIDNISLITNPDATTEVLIDAHKTLYQDCAERYNEFENHLNDNYIKTDSYDQTRLMDTNLTRILDDKNSSKYNIVKKYKPSVYIPIAKTVFLDKYGYKRLDFYKSAFLDIALKGDNYTRSVINLIDAIFNSVAIDILVKKNTEIDPELYKEVLTPEFRNHVNDTSFKFKKIADISNITSDTSILNNNTFSINHRVDKYMKTNICGFTNKHYDEGVMKKDCLSIIDSEDDMVDLIKHMDEIFKSKHYEGVYANDLVTLDGNNMNTHQCDLPKECRTKYLDHLYSQHNIFKALISLNTVNSHKFRFVQTADPCTILIMLPNADTLKSAPLRYFTLTIIEKKDDTSYEANRLLGIAHALLHGRNYNIILSKVISLDVTRLKLLNHSFGKYCLIMTYYNNLKKDLRHQTHFIVWLLCQFVTISSLSITDTYKNFIMAIYSDYSNIDKLIDDKLESRPTTLGHTFILQKCFHGLSQAAHQLKVINRNKNVEDIDDRGELIETGFNNNLSLKLPISGISVNNPREIIHEAFMLFYLGNKGLHGSPQELLKLYYTPYKFEKEYIDVINRYETVLQENGNTSNMSFSYEVLKKTSLSAYANIYNKKDMVRQSICKELELDRPVLSVKQFSSTKSMVSNTNQDVIPLINKLPDNIDIYALEKIVTETKIDDEHDFMSFINSEIYRINTKRLNQEGTSSVKEERREVTLLPEIYIETLKGVKFIKIKRHSYTRMINGDYMDQRNAKVFDEFFKLTEEYNLLTLKDAYKKLIHDNELLIRIFYKDQRTADDREIYTGNPQTRLCLYPIEKTYKAICKHIPGEAITIGGDQKQKKLLEQRLALIKEKKQKIKDKKQAEIYSVSSDASKWSARDIFLKFIVTISCNPYMHPDEKWFLIFLCMKYYKKNIVLTDGIFNSMINLANKDVTGNYEEMTDSFKKNYFTVRSNWLQGNLNMISSFVHHCSTIYTDTMLKIFSDRNQVECTMTSMVHSDDSTYDFLICDGGNKNRCKYISQKNIGKLIIALITYSNKFHCITLNEKKTYISSFYKEFLSTIIVGNELFFFYLADLLPLTSDTSYASPLQDLASYSGYINNSFSHACPRNMIKVAIILINHLTLSTYNMQYTSEKNPRLNMDASDLPIQIYPRYKLPLDMAGMIPYYSADAFNILNDIVLKLGRLDRLKSELVEDVLTEELINQYLDIIKRDTPKLLKYVQACVLCMDYSQYERDDSDPYNIIDYDLSQKSIINVVSLNKGLRLKKTYTYKKYLENESDIRLQAAIHPEWCVIKPTDHELIKSNILQNYTNPNFRDGLIFSTPAIDYGRRVISSNKNMYTISSHIMEKDKAKNIKTVYENLQRKIDETEVTARDLQRYLSLYLLSDKKISMAIQVYYSKVETVTMAKPSYNKVIQPRSVYAEDFGKYSNNSLIESLLTSRYCRITTMDPKAEKFIDICEYVLERIGDIKIYNDPEDVDDDYIRYFNFKYPNNHEVTIDVEVISDLDTIGYKAYNNKIKFMSLLVKYFNDIKHTIDNPGYNIPNYPSPSSIIMTIDSLLKKDEISTKVYLSNIKTTKYDEYLLTRFGMYAHNDFHIKYKLGYKVRIASSNKISNTLQTYKDTYEPVAFVTKLISRNLDLFNDLIQYDEFTTGHYNFKDMLDTLQNTRDLNCSSLLLMLGKFTPQRYLISLLNDNRVYNYWVMPTNSDVNDPNASIAYYLCHGNVMKVKTFSQGGTVVFVMTYYKYMSRDNGALSSIKKKIASDYVELLRNSRITNRVQPTSRYDVYNINEYGRYTESTGPKVYNVCTISYMNLRGITPSYTEIDDNVKLMLQIETDHDQFEFEIRIRTYIDEEYYLNCLLDNLNLMKDSILGYLCDGTLLHRYPEYLKNLLIDMGPNHMLSLMRNHTDVDCVTDNIDCSKYGLLMEISNYFRDEENEFMANVCETLQIIAYENGIDIDRRRNPERFISSCGRIKLNPLCYEYIVHKYKSDEEIPYYKLFKLVMKYRYHNSPVEKMILFIILIFRFYIHNYIDGDDDFEF</sequence>
<evidence type="ECO:0000256" key="1">
    <source>
        <dbReference type="SAM" id="Coils"/>
    </source>
</evidence>
<gene>
    <name evidence="3" type="primary">RdRp</name>
</gene>
<evidence type="ECO:0000259" key="2">
    <source>
        <dbReference type="Pfam" id="PF04196"/>
    </source>
</evidence>
<protein>
    <submittedName>
        <fullName evidence="3">RNa-dependent RNA polymerase</fullName>
    </submittedName>
</protein>
<name>A0A8J9SLG0_9VIRU</name>
<keyword evidence="1" id="KW-0175">Coiled coil</keyword>
<accession>A0A8J9SLG0</accession>